<protein>
    <recommendedName>
        <fullName evidence="2">Ribonuclease H1 N-terminal domain-containing protein</fullName>
    </recommendedName>
</protein>
<proteinExistence type="predicted"/>
<name>A0AAD7CJF1_9AGAR</name>
<dbReference type="EMBL" id="JARKIF010000001">
    <property type="protein sequence ID" value="KAJ7650484.1"/>
    <property type="molecule type" value="Genomic_DNA"/>
</dbReference>
<organism evidence="3 4">
    <name type="scientific">Roridomyces roridus</name>
    <dbReference type="NCBI Taxonomy" id="1738132"/>
    <lineage>
        <taxon>Eukaryota</taxon>
        <taxon>Fungi</taxon>
        <taxon>Dikarya</taxon>
        <taxon>Basidiomycota</taxon>
        <taxon>Agaricomycotina</taxon>
        <taxon>Agaricomycetes</taxon>
        <taxon>Agaricomycetidae</taxon>
        <taxon>Agaricales</taxon>
        <taxon>Marasmiineae</taxon>
        <taxon>Mycenaceae</taxon>
        <taxon>Roridomyces</taxon>
    </lineage>
</organism>
<evidence type="ECO:0000259" key="2">
    <source>
        <dbReference type="Pfam" id="PF01693"/>
    </source>
</evidence>
<feature type="compositionally biased region" description="Acidic residues" evidence="1">
    <location>
        <begin position="242"/>
        <end position="252"/>
    </location>
</feature>
<feature type="compositionally biased region" description="Polar residues" evidence="1">
    <location>
        <begin position="256"/>
        <end position="266"/>
    </location>
</feature>
<comment type="caution">
    <text evidence="3">The sequence shown here is derived from an EMBL/GenBank/DDBJ whole genome shotgun (WGS) entry which is preliminary data.</text>
</comment>
<dbReference type="InterPro" id="IPR011320">
    <property type="entry name" value="RNase_H1_N"/>
</dbReference>
<accession>A0AAD7CJF1</accession>
<feature type="region of interest" description="Disordered" evidence="1">
    <location>
        <begin position="103"/>
        <end position="129"/>
    </location>
</feature>
<dbReference type="Pfam" id="PF01693">
    <property type="entry name" value="Cauli_VI"/>
    <property type="match status" value="1"/>
</dbReference>
<keyword evidence="4" id="KW-1185">Reference proteome</keyword>
<sequence length="346" mass="36396">MPCTPHWFASPGHEDRARHDNCARCAYYAVLLGWTTGAYSNAEIARGQTERFSGAIQQSFKTWAELIAWWNAMCPLHHLQGCPNEDPDTVNVIPYLADQPCTPPIPPSTSTSTSTLGSGSASSFPPAATSSVPAADISGAIYPAPLPAPSPFRQQGFVKTQPLSPSPFVTTKTEVLTPVVTRKPITAETRVKLTPLGLAAANAHAVARDSPLSPTGSFTGSFTSVSSVASGSVSSVASGSDVDGDEDEEEETTPSQTDEIYSTRSTPAPGPHTAQHSVISTPAAGVAAPLDVRYTVRGTGRVFRTLDAAERQQEILGLPNGSVMMTANESKMAAWGLGLPFQGEEE</sequence>
<dbReference type="InterPro" id="IPR037056">
    <property type="entry name" value="RNase_H1_N_sf"/>
</dbReference>
<feature type="region of interest" description="Disordered" evidence="1">
    <location>
        <begin position="233"/>
        <end position="276"/>
    </location>
</feature>
<feature type="compositionally biased region" description="Low complexity" evidence="1">
    <location>
        <begin position="108"/>
        <end position="129"/>
    </location>
</feature>
<dbReference type="SUPFAM" id="SSF55658">
    <property type="entry name" value="L9 N-domain-like"/>
    <property type="match status" value="1"/>
</dbReference>
<dbReference type="InterPro" id="IPR009027">
    <property type="entry name" value="Ribosomal_bL9/RNase_H1_N"/>
</dbReference>
<dbReference type="AlphaFoldDB" id="A0AAD7CJF1"/>
<reference evidence="3" key="1">
    <citation type="submission" date="2023-03" db="EMBL/GenBank/DDBJ databases">
        <title>Massive genome expansion in bonnet fungi (Mycena s.s.) driven by repeated elements and novel gene families across ecological guilds.</title>
        <authorList>
            <consortium name="Lawrence Berkeley National Laboratory"/>
            <person name="Harder C.B."/>
            <person name="Miyauchi S."/>
            <person name="Viragh M."/>
            <person name="Kuo A."/>
            <person name="Thoen E."/>
            <person name="Andreopoulos B."/>
            <person name="Lu D."/>
            <person name="Skrede I."/>
            <person name="Drula E."/>
            <person name="Henrissat B."/>
            <person name="Morin E."/>
            <person name="Kohler A."/>
            <person name="Barry K."/>
            <person name="LaButti K."/>
            <person name="Morin E."/>
            <person name="Salamov A."/>
            <person name="Lipzen A."/>
            <person name="Mereny Z."/>
            <person name="Hegedus B."/>
            <person name="Baldrian P."/>
            <person name="Stursova M."/>
            <person name="Weitz H."/>
            <person name="Taylor A."/>
            <person name="Grigoriev I.V."/>
            <person name="Nagy L.G."/>
            <person name="Martin F."/>
            <person name="Kauserud H."/>
        </authorList>
    </citation>
    <scope>NUCLEOTIDE SEQUENCE</scope>
    <source>
        <strain evidence="3">9284</strain>
    </source>
</reference>
<evidence type="ECO:0000256" key="1">
    <source>
        <dbReference type="SAM" id="MobiDB-lite"/>
    </source>
</evidence>
<dbReference type="Gene3D" id="3.40.970.10">
    <property type="entry name" value="Ribonuclease H1, N-terminal domain"/>
    <property type="match status" value="1"/>
</dbReference>
<dbReference type="Proteomes" id="UP001221142">
    <property type="component" value="Unassembled WGS sequence"/>
</dbReference>
<evidence type="ECO:0000313" key="3">
    <source>
        <dbReference type="EMBL" id="KAJ7650484.1"/>
    </source>
</evidence>
<evidence type="ECO:0000313" key="4">
    <source>
        <dbReference type="Proteomes" id="UP001221142"/>
    </source>
</evidence>
<gene>
    <name evidence="3" type="ORF">FB45DRAFT_1017871</name>
</gene>
<feature type="domain" description="Ribonuclease H1 N-terminal" evidence="2">
    <location>
        <begin position="27"/>
        <end position="65"/>
    </location>
</feature>